<protein>
    <submittedName>
        <fullName evidence="1">Uncharacterized protein</fullName>
    </submittedName>
</protein>
<name>A0A6C0K0K8_9ZZZZ</name>
<dbReference type="AlphaFoldDB" id="A0A6C0K0K8"/>
<sequence>MGWYTNYEVEFEDYIDWDDNDVKLCLKPFNVDYLYLRDMDKPRVILCVYSQNPIENVLTALKSCYPVNMCYHIYNSSDAWITFT</sequence>
<proteinExistence type="predicted"/>
<organism evidence="1">
    <name type="scientific">viral metagenome</name>
    <dbReference type="NCBI Taxonomy" id="1070528"/>
    <lineage>
        <taxon>unclassified sequences</taxon>
        <taxon>metagenomes</taxon>
        <taxon>organismal metagenomes</taxon>
    </lineage>
</organism>
<accession>A0A6C0K0K8</accession>
<dbReference type="EMBL" id="MN740739">
    <property type="protein sequence ID" value="QHU09584.1"/>
    <property type="molecule type" value="Genomic_DNA"/>
</dbReference>
<evidence type="ECO:0000313" key="1">
    <source>
        <dbReference type="EMBL" id="QHU09584.1"/>
    </source>
</evidence>
<reference evidence="1" key="1">
    <citation type="journal article" date="2020" name="Nature">
        <title>Giant virus diversity and host interactions through global metagenomics.</title>
        <authorList>
            <person name="Schulz F."/>
            <person name="Roux S."/>
            <person name="Paez-Espino D."/>
            <person name="Jungbluth S."/>
            <person name="Walsh D.A."/>
            <person name="Denef V.J."/>
            <person name="McMahon K.D."/>
            <person name="Konstantinidis K.T."/>
            <person name="Eloe-Fadrosh E.A."/>
            <person name="Kyrpides N.C."/>
            <person name="Woyke T."/>
        </authorList>
    </citation>
    <scope>NUCLEOTIDE SEQUENCE</scope>
    <source>
        <strain evidence="1">GVMAG-S-1101164-105</strain>
    </source>
</reference>